<dbReference type="EMBL" id="KZ819606">
    <property type="protein sequence ID" value="PWN32150.1"/>
    <property type="molecule type" value="Genomic_DNA"/>
</dbReference>
<evidence type="ECO:0000259" key="13">
    <source>
        <dbReference type="Pfam" id="PF00432"/>
    </source>
</evidence>
<organism evidence="14 15">
    <name type="scientific">Meira miltonrushii</name>
    <dbReference type="NCBI Taxonomy" id="1280837"/>
    <lineage>
        <taxon>Eukaryota</taxon>
        <taxon>Fungi</taxon>
        <taxon>Dikarya</taxon>
        <taxon>Basidiomycota</taxon>
        <taxon>Ustilaginomycotina</taxon>
        <taxon>Exobasidiomycetes</taxon>
        <taxon>Exobasidiales</taxon>
        <taxon>Brachybasidiaceae</taxon>
        <taxon>Meira</taxon>
    </lineage>
</organism>
<gene>
    <name evidence="14" type="ORF">FA14DRAFT_85336</name>
</gene>
<dbReference type="GO" id="GO:0004662">
    <property type="term" value="F:CAAX-protein geranylgeranyltransferase activity"/>
    <property type="evidence" value="ECO:0007669"/>
    <property type="project" value="UniProtKB-EC"/>
</dbReference>
<keyword evidence="11" id="KW-0460">Magnesium</keyword>
<keyword evidence="7 14" id="KW-0808">Transferase</keyword>
<keyword evidence="15" id="KW-1185">Reference proteome</keyword>
<accession>A0A316V3P1</accession>
<reference evidence="14 15" key="1">
    <citation type="journal article" date="2018" name="Mol. Biol. Evol.">
        <title>Broad Genomic Sampling Reveals a Smut Pathogenic Ancestry of the Fungal Clade Ustilaginomycotina.</title>
        <authorList>
            <person name="Kijpornyongpan T."/>
            <person name="Mondo S.J."/>
            <person name="Barry K."/>
            <person name="Sandor L."/>
            <person name="Lee J."/>
            <person name="Lipzen A."/>
            <person name="Pangilinan J."/>
            <person name="LaButti K."/>
            <person name="Hainaut M."/>
            <person name="Henrissat B."/>
            <person name="Grigoriev I.V."/>
            <person name="Spatafora J.W."/>
            <person name="Aime M.C."/>
        </authorList>
    </citation>
    <scope>NUCLEOTIDE SEQUENCE [LARGE SCALE GENOMIC DNA]</scope>
    <source>
        <strain evidence="14 15">MCA 3882</strain>
    </source>
</reference>
<protein>
    <recommendedName>
        <fullName evidence="5">Geranylgeranyl transferase type-1 subunit beta</fullName>
        <ecNumber evidence="4">2.5.1.59</ecNumber>
    </recommendedName>
    <alternativeName>
        <fullName evidence="12">Geranylgeranyl transferase type I subunit beta</fullName>
    </alternativeName>
</protein>
<dbReference type="GeneID" id="37024777"/>
<dbReference type="PANTHER" id="PTHR11774:SF4">
    <property type="entry name" value="GERANYLGERANYL TRANSFERASE TYPE-1 SUBUNIT BETA"/>
    <property type="match status" value="1"/>
</dbReference>
<dbReference type="InterPro" id="IPR041960">
    <property type="entry name" value="GGTase_I_beta"/>
</dbReference>
<evidence type="ECO:0000256" key="3">
    <source>
        <dbReference type="ARBA" id="ARBA00010497"/>
    </source>
</evidence>
<evidence type="ECO:0000256" key="2">
    <source>
        <dbReference type="ARBA" id="ARBA00001947"/>
    </source>
</evidence>
<dbReference type="PANTHER" id="PTHR11774">
    <property type="entry name" value="GERANYLGERANYL TRANSFERASE TYPE BETA SUBUNIT"/>
    <property type="match status" value="1"/>
</dbReference>
<evidence type="ECO:0000256" key="10">
    <source>
        <dbReference type="ARBA" id="ARBA00022833"/>
    </source>
</evidence>
<dbReference type="Gene3D" id="1.50.10.20">
    <property type="match status" value="1"/>
</dbReference>
<comment type="similarity">
    <text evidence="3">Belongs to the protein prenyltransferase subunit beta family.</text>
</comment>
<name>A0A316V3P1_9BASI</name>
<evidence type="ECO:0000256" key="6">
    <source>
        <dbReference type="ARBA" id="ARBA00022602"/>
    </source>
</evidence>
<dbReference type="EC" id="2.5.1.59" evidence="4"/>
<dbReference type="OrthoDB" id="24893at2759"/>
<dbReference type="InterPro" id="IPR008930">
    <property type="entry name" value="Terpenoid_cyclase/PrenylTrfase"/>
</dbReference>
<comment type="cofactor">
    <cofactor evidence="1">
        <name>Mg(2+)</name>
        <dbReference type="ChEBI" id="CHEBI:18420"/>
    </cofactor>
</comment>
<sequence>MSTGDQKEKNATQSEDELSLEVKKHSAFWLRHLRMLPTPYISGDLQRMTLGYFCIGALDLLNLLEVKVDVQERKEYIDWIYDQQLDRSFGGGFLPGPFLRRDQYQDGSADSSLPSGSRPSGNLAMTYTALLNLAMLGDDFVRLDREAILLHLHSLQQPDGSFAPSLGQDECDCRFVYCAFAVCSMLNAWDSIDVEAAIGFLHSSRSYDGAFAQGPGQESQGGSTYCAVAALSLADKLDTIQNSEQLISWLTARQQQKQGGFNGRIEKDEDACYSFWCGASLEILGSHNLIDSKADTDWLLSCQTKVGGIAKVPDEIPDVMHSYLSLAALAMHAYEEECESSGTRLKPFLRELDPTLNISKHSLERMRQKLT</sequence>
<keyword evidence="9" id="KW-0677">Repeat</keyword>
<evidence type="ECO:0000313" key="14">
    <source>
        <dbReference type="EMBL" id="PWN32150.1"/>
    </source>
</evidence>
<dbReference type="InterPro" id="IPR001330">
    <property type="entry name" value="Prenyltrans"/>
</dbReference>
<evidence type="ECO:0000256" key="7">
    <source>
        <dbReference type="ARBA" id="ARBA00022679"/>
    </source>
</evidence>
<evidence type="ECO:0000256" key="8">
    <source>
        <dbReference type="ARBA" id="ARBA00022723"/>
    </source>
</evidence>
<proteinExistence type="inferred from homology"/>
<evidence type="ECO:0000256" key="11">
    <source>
        <dbReference type="ARBA" id="ARBA00022842"/>
    </source>
</evidence>
<evidence type="ECO:0000256" key="4">
    <source>
        <dbReference type="ARBA" id="ARBA00012700"/>
    </source>
</evidence>
<keyword evidence="8" id="KW-0479">Metal-binding</keyword>
<dbReference type="Pfam" id="PF00432">
    <property type="entry name" value="Prenyltrans"/>
    <property type="match status" value="1"/>
</dbReference>
<dbReference type="CDD" id="cd02895">
    <property type="entry name" value="GGTase-I"/>
    <property type="match status" value="1"/>
</dbReference>
<dbReference type="FunCoup" id="A0A316V3P1">
    <property type="interactions" value="232"/>
</dbReference>
<evidence type="ECO:0000313" key="15">
    <source>
        <dbReference type="Proteomes" id="UP000245771"/>
    </source>
</evidence>
<dbReference type="InterPro" id="IPR045089">
    <property type="entry name" value="PGGT1B-like"/>
</dbReference>
<dbReference type="STRING" id="1280837.A0A316V3P1"/>
<dbReference type="Proteomes" id="UP000245771">
    <property type="component" value="Unassembled WGS sequence"/>
</dbReference>
<evidence type="ECO:0000256" key="5">
    <source>
        <dbReference type="ARBA" id="ARBA00020603"/>
    </source>
</evidence>
<keyword evidence="6" id="KW-0637">Prenyltransferase</keyword>
<evidence type="ECO:0000256" key="1">
    <source>
        <dbReference type="ARBA" id="ARBA00001946"/>
    </source>
</evidence>
<dbReference type="AlphaFoldDB" id="A0A316V3P1"/>
<dbReference type="InParanoid" id="A0A316V3P1"/>
<dbReference type="RefSeq" id="XP_025352452.1">
    <property type="nucleotide sequence ID" value="XM_025502996.1"/>
</dbReference>
<dbReference type="GO" id="GO:0005953">
    <property type="term" value="C:CAAX-protein geranylgeranyltransferase complex"/>
    <property type="evidence" value="ECO:0007669"/>
    <property type="project" value="InterPro"/>
</dbReference>
<evidence type="ECO:0000256" key="12">
    <source>
        <dbReference type="ARBA" id="ARBA00031713"/>
    </source>
</evidence>
<dbReference type="GO" id="GO:0046872">
    <property type="term" value="F:metal ion binding"/>
    <property type="evidence" value="ECO:0007669"/>
    <property type="project" value="UniProtKB-KW"/>
</dbReference>
<keyword evidence="10" id="KW-0862">Zinc</keyword>
<evidence type="ECO:0000256" key="9">
    <source>
        <dbReference type="ARBA" id="ARBA00022737"/>
    </source>
</evidence>
<feature type="domain" description="Prenyltransferase alpha-alpha toroid" evidence="13">
    <location>
        <begin position="20"/>
        <end position="358"/>
    </location>
</feature>
<comment type="cofactor">
    <cofactor evidence="2">
        <name>Zn(2+)</name>
        <dbReference type="ChEBI" id="CHEBI:29105"/>
    </cofactor>
</comment>
<dbReference type="SUPFAM" id="SSF48239">
    <property type="entry name" value="Terpenoid cyclases/Protein prenyltransferases"/>
    <property type="match status" value="1"/>
</dbReference>